<keyword evidence="11" id="KW-1185">Reference proteome</keyword>
<dbReference type="PROSITE" id="PS50940">
    <property type="entry name" value="CHIT_BIND_II"/>
    <property type="match status" value="3"/>
</dbReference>
<reference evidence="10 11" key="2">
    <citation type="journal article" date="2018" name="Elife">
        <title>Firefly genomes illuminate parallel origins of bioluminescence in beetles.</title>
        <authorList>
            <person name="Fallon T.R."/>
            <person name="Lower S.E."/>
            <person name="Chang C.H."/>
            <person name="Bessho-Uehara M."/>
            <person name="Martin G.J."/>
            <person name="Bewick A.J."/>
            <person name="Behringer M."/>
            <person name="Debat H.J."/>
            <person name="Wong I."/>
            <person name="Day J.C."/>
            <person name="Suvorov A."/>
            <person name="Silva C.J."/>
            <person name="Stanger-Hall K.F."/>
            <person name="Hall D.W."/>
            <person name="Schmitz R.J."/>
            <person name="Nelson D.R."/>
            <person name="Lewis S.M."/>
            <person name="Shigenobu S."/>
            <person name="Bybee S.M."/>
            <person name="Larracuente A.M."/>
            <person name="Oba Y."/>
            <person name="Weng J.K."/>
        </authorList>
    </citation>
    <scope>NUCLEOTIDE SEQUENCE [LARGE SCALE GENOMIC DNA]</scope>
    <source>
        <strain evidence="10">1611_PpyrPB1</strain>
        <tissue evidence="10">Whole body</tissue>
    </source>
</reference>
<feature type="region of interest" description="Disordered" evidence="6">
    <location>
        <begin position="240"/>
        <end position="277"/>
    </location>
</feature>
<dbReference type="GO" id="GO:0005576">
    <property type="term" value="C:extracellular region"/>
    <property type="evidence" value="ECO:0007669"/>
    <property type="project" value="InterPro"/>
</dbReference>
<keyword evidence="4" id="KW-1015">Disulfide bond</keyword>
<evidence type="ECO:0000256" key="7">
    <source>
        <dbReference type="SAM" id="SignalP"/>
    </source>
</evidence>
<dbReference type="PANTHER" id="PTHR23301:SF100">
    <property type="entry name" value="GASP, ISOFORM A"/>
    <property type="match status" value="1"/>
</dbReference>
<keyword evidence="5" id="KW-0325">Glycoprotein</keyword>
<evidence type="ECO:0000256" key="4">
    <source>
        <dbReference type="ARBA" id="ARBA00023157"/>
    </source>
</evidence>
<feature type="signal peptide" evidence="7">
    <location>
        <begin position="1"/>
        <end position="19"/>
    </location>
</feature>
<feature type="chain" id="PRO_5036029737" description="Chitin-binding type-2 domain-containing protein" evidence="7">
    <location>
        <begin position="20"/>
        <end position="277"/>
    </location>
</feature>
<gene>
    <name evidence="10" type="ORF">PPYR_04161</name>
</gene>
<keyword evidence="3" id="KW-0677">Repeat</keyword>
<evidence type="ECO:0000256" key="3">
    <source>
        <dbReference type="ARBA" id="ARBA00022737"/>
    </source>
</evidence>
<dbReference type="InterPro" id="IPR036508">
    <property type="entry name" value="Chitin-bd_dom_sf"/>
</dbReference>
<organism evidence="9">
    <name type="scientific">Photinus pyralis</name>
    <name type="common">Common eastern firefly</name>
    <name type="synonym">Lampyris pyralis</name>
    <dbReference type="NCBI Taxonomy" id="7054"/>
    <lineage>
        <taxon>Eukaryota</taxon>
        <taxon>Metazoa</taxon>
        <taxon>Ecdysozoa</taxon>
        <taxon>Arthropoda</taxon>
        <taxon>Hexapoda</taxon>
        <taxon>Insecta</taxon>
        <taxon>Pterygota</taxon>
        <taxon>Neoptera</taxon>
        <taxon>Endopterygota</taxon>
        <taxon>Coleoptera</taxon>
        <taxon>Polyphaga</taxon>
        <taxon>Elateriformia</taxon>
        <taxon>Elateroidea</taxon>
        <taxon>Lampyridae</taxon>
        <taxon>Lampyrinae</taxon>
        <taxon>Photinus</taxon>
    </lineage>
</organism>
<evidence type="ECO:0000256" key="5">
    <source>
        <dbReference type="ARBA" id="ARBA00023180"/>
    </source>
</evidence>
<keyword evidence="1" id="KW-0147">Chitin-binding</keyword>
<dbReference type="InParanoid" id="A0A1Y1K3X8"/>
<dbReference type="SUPFAM" id="SSF57625">
    <property type="entry name" value="Invertebrate chitin-binding proteins"/>
    <property type="match status" value="3"/>
</dbReference>
<dbReference type="Proteomes" id="UP000327044">
    <property type="component" value="Unassembled WGS sequence"/>
</dbReference>
<protein>
    <recommendedName>
        <fullName evidence="8">Chitin-binding type-2 domain-containing protein</fullName>
    </recommendedName>
</protein>
<feature type="domain" description="Chitin-binding type-2" evidence="8">
    <location>
        <begin position="22"/>
        <end position="82"/>
    </location>
</feature>
<evidence type="ECO:0000313" key="9">
    <source>
        <dbReference type="EMBL" id="JAV56152.1"/>
    </source>
</evidence>
<dbReference type="AlphaFoldDB" id="A0A1Y1K3X8"/>
<feature type="domain" description="Chitin-binding type-2" evidence="8">
    <location>
        <begin position="92"/>
        <end position="148"/>
    </location>
</feature>
<sequence length="277" mass="30636">MKSIACFLVLSALIFTVFAQENFKCPDDYGFYPHHKSCDKYWKCDNNAAELKTCGNGLAFDTSDPKYLTENCDYLHNVDCGDRTEIEPAISTPHCVRLYGIFSDENKCDVFWSCWNGEASRYQCPPGLAYDREDRVCKWSDQVGDCKQHEVGGGFACPAPGEITNSGTFSRHAHPDDCRKYYICLEGVPREYGCPIGTVFKIGDADGTGNCEDPEEVQGCEDYYGDLDLKSIRKSELLAGTGIASAPRPHAPPSSSRPNKPRPAQPSSRNAPEPADN</sequence>
<evidence type="ECO:0000256" key="6">
    <source>
        <dbReference type="SAM" id="MobiDB-lite"/>
    </source>
</evidence>
<evidence type="ECO:0000313" key="11">
    <source>
        <dbReference type="Proteomes" id="UP000327044"/>
    </source>
</evidence>
<evidence type="ECO:0000256" key="1">
    <source>
        <dbReference type="ARBA" id="ARBA00022669"/>
    </source>
</evidence>
<dbReference type="SMART" id="SM00494">
    <property type="entry name" value="ChtBD2"/>
    <property type="match status" value="3"/>
</dbReference>
<evidence type="ECO:0000313" key="10">
    <source>
        <dbReference type="EMBL" id="KAB0801975.1"/>
    </source>
</evidence>
<proteinExistence type="predicted"/>
<dbReference type="InterPro" id="IPR002557">
    <property type="entry name" value="Chitin-bd_dom"/>
</dbReference>
<keyword evidence="2 7" id="KW-0732">Signal</keyword>
<evidence type="ECO:0000256" key="2">
    <source>
        <dbReference type="ARBA" id="ARBA00022729"/>
    </source>
</evidence>
<dbReference type="Pfam" id="PF01607">
    <property type="entry name" value="CBM_14"/>
    <property type="match status" value="3"/>
</dbReference>
<dbReference type="EMBL" id="GEZM01093740">
    <property type="protein sequence ID" value="JAV56152.1"/>
    <property type="molecule type" value="Transcribed_RNA"/>
</dbReference>
<dbReference type="GO" id="GO:0008061">
    <property type="term" value="F:chitin binding"/>
    <property type="evidence" value="ECO:0007669"/>
    <property type="project" value="UniProtKB-KW"/>
</dbReference>
<feature type="domain" description="Chitin-binding type-2" evidence="8">
    <location>
        <begin position="154"/>
        <end position="222"/>
    </location>
</feature>
<accession>A0A1Y1K3X8</accession>
<dbReference type="PANTHER" id="PTHR23301">
    <property type="entry name" value="CHITIN BINDING PERITROPHIN-A"/>
    <property type="match status" value="1"/>
</dbReference>
<reference evidence="10" key="3">
    <citation type="submission" date="2019-08" db="EMBL/GenBank/DDBJ databases">
        <authorList>
            <consortium name="Photinus pyralis genome working group"/>
            <person name="Fallon T.R."/>
            <person name="Sander Lower S.E."/>
            <person name="Weng J.-K."/>
        </authorList>
    </citation>
    <scope>NUCLEOTIDE SEQUENCE</scope>
    <source>
        <strain evidence="10">1611_PpyrPB1</strain>
        <tissue evidence="10">Whole body</tissue>
    </source>
</reference>
<dbReference type="FunCoup" id="A0A1Y1K3X8">
    <property type="interactions" value="33"/>
</dbReference>
<name>A0A1Y1K3X8_PHOPY</name>
<dbReference type="Gene3D" id="2.170.140.10">
    <property type="entry name" value="Chitin binding domain"/>
    <property type="match status" value="3"/>
</dbReference>
<reference evidence="9" key="1">
    <citation type="journal article" date="2016" name="Sci. Rep.">
        <title>Molecular characterization of firefly nuptial gifts: a multi-omics approach sheds light on postcopulatory sexual selection.</title>
        <authorList>
            <person name="Al-Wathiqui N."/>
            <person name="Fallon T.R."/>
            <person name="South A."/>
            <person name="Weng J.K."/>
            <person name="Lewis S.M."/>
        </authorList>
    </citation>
    <scope>NUCLEOTIDE SEQUENCE</scope>
</reference>
<dbReference type="FunFam" id="2.170.140.10:FF:000002">
    <property type="entry name" value="Gasp, isoform A"/>
    <property type="match status" value="1"/>
</dbReference>
<dbReference type="EMBL" id="VVIM01000002">
    <property type="protein sequence ID" value="KAB0801975.1"/>
    <property type="molecule type" value="Genomic_DNA"/>
</dbReference>
<dbReference type="OrthoDB" id="8173020at2759"/>
<evidence type="ECO:0000259" key="8">
    <source>
        <dbReference type="PROSITE" id="PS50940"/>
    </source>
</evidence>
<feature type="compositionally biased region" description="Low complexity" evidence="6">
    <location>
        <begin position="244"/>
        <end position="258"/>
    </location>
</feature>
<dbReference type="InterPro" id="IPR051940">
    <property type="entry name" value="Chitin_bind-dev_reg"/>
</dbReference>